<dbReference type="PROSITE" id="PS50143">
    <property type="entry name" value="BIR_REPEAT_2"/>
    <property type="match status" value="1"/>
</dbReference>
<evidence type="ECO:0000313" key="2">
    <source>
        <dbReference type="EMBL" id="MDP0589924.1"/>
    </source>
</evidence>
<dbReference type="EMBL" id="JASXSV010000024">
    <property type="protein sequence ID" value="MDP0589924.1"/>
    <property type="molecule type" value="Genomic_DNA"/>
</dbReference>
<proteinExistence type="predicted"/>
<dbReference type="SUPFAM" id="SSF57924">
    <property type="entry name" value="Inhibitor of apoptosis (IAP) repeat"/>
    <property type="match status" value="1"/>
</dbReference>
<reference evidence="2 3" key="1">
    <citation type="journal article" date="2023" name="bioRxiv">
        <title>An intranuclear bacterial parasite of deep-sea mussels expresses apoptosis inhibitors acquired from its host.</title>
        <authorList>
            <person name="Gonzalez Porras M.A."/>
            <person name="Assie A."/>
            <person name="Tietjen M."/>
            <person name="Violette M."/>
            <person name="Kleiner M."/>
            <person name="Gruber-Vodicka H."/>
            <person name="Dubilier N."/>
            <person name="Leisch N."/>
        </authorList>
    </citation>
    <scope>NUCLEOTIDE SEQUENCE [LARGE SCALE GENOMIC DNA]</scope>
    <source>
        <strain evidence="2">IAP13</strain>
    </source>
</reference>
<feature type="transmembrane region" description="Helical" evidence="1">
    <location>
        <begin position="21"/>
        <end position="42"/>
    </location>
</feature>
<organism evidence="2 3">
    <name type="scientific">Candidatus Endonucleibacter bathymodioli</name>
    <dbReference type="NCBI Taxonomy" id="539814"/>
    <lineage>
        <taxon>Bacteria</taxon>
        <taxon>Pseudomonadati</taxon>
        <taxon>Pseudomonadota</taxon>
        <taxon>Gammaproteobacteria</taxon>
        <taxon>Oceanospirillales</taxon>
        <taxon>Endozoicomonadaceae</taxon>
        <taxon>Candidatus Endonucleibacter</taxon>
    </lineage>
</organism>
<evidence type="ECO:0000313" key="3">
    <source>
        <dbReference type="Proteomes" id="UP001178148"/>
    </source>
</evidence>
<dbReference type="Proteomes" id="UP001178148">
    <property type="component" value="Unassembled WGS sequence"/>
</dbReference>
<keyword evidence="3" id="KW-1185">Reference proteome</keyword>
<dbReference type="Pfam" id="PF00653">
    <property type="entry name" value="BIR"/>
    <property type="match status" value="1"/>
</dbReference>
<sequence length="145" mass="16577">MNSTSCNKKRILLKKQWIRSFFVYGFFVLTSNLITSVSFGVYSHAAYKNYLERLTSFPLELDTKFSRVTTEDMAKLGYFYAGYSTDIYAVINCFSCGVVLTAEADIKCETLESRHNESCTYMKDGYLPLNAISLGKPKRSETFVR</sequence>
<protein>
    <submittedName>
        <fullName evidence="2">Uncharacterized protein</fullName>
    </submittedName>
</protein>
<comment type="caution">
    <text evidence="2">The sequence shown here is derived from an EMBL/GenBank/DDBJ whole genome shotgun (WGS) entry which is preliminary data.</text>
</comment>
<dbReference type="Gene3D" id="1.10.1170.10">
    <property type="entry name" value="Inhibitor Of Apoptosis Protein (2mihbC-IAP-1), Chain A"/>
    <property type="match status" value="1"/>
</dbReference>
<accession>A0AA90NT14</accession>
<keyword evidence="1" id="KW-0472">Membrane</keyword>
<name>A0AA90NT14_9GAMM</name>
<keyword evidence="1" id="KW-1133">Transmembrane helix</keyword>
<dbReference type="InterPro" id="IPR001370">
    <property type="entry name" value="BIR_rpt"/>
</dbReference>
<keyword evidence="1" id="KW-0812">Transmembrane</keyword>
<evidence type="ECO:0000256" key="1">
    <source>
        <dbReference type="SAM" id="Phobius"/>
    </source>
</evidence>
<gene>
    <name evidence="2" type="ORF">QS748_12380</name>
</gene>
<dbReference type="AlphaFoldDB" id="A0AA90NT14"/>